<evidence type="ECO:0000313" key="2">
    <source>
        <dbReference type="Proteomes" id="UP001497522"/>
    </source>
</evidence>
<evidence type="ECO:0000313" key="1">
    <source>
        <dbReference type="EMBL" id="CAK9856146.1"/>
    </source>
</evidence>
<dbReference type="EMBL" id="CAXHBF010000418">
    <property type="protein sequence ID" value="CAK9856146.1"/>
    <property type="molecule type" value="Genomic_DNA"/>
</dbReference>
<keyword evidence="2" id="KW-1185">Reference proteome</keyword>
<proteinExistence type="predicted"/>
<dbReference type="Proteomes" id="UP001497522">
    <property type="component" value="Unassembled WGS sequence"/>
</dbReference>
<feature type="non-terminal residue" evidence="1">
    <location>
        <position position="1"/>
    </location>
</feature>
<name>A0ABP1A223_9BRYO</name>
<comment type="caution">
    <text evidence="1">The sequence shown here is derived from an EMBL/GenBank/DDBJ whole genome shotgun (WGS) entry which is preliminary data.</text>
</comment>
<organism evidence="1 2">
    <name type="scientific">Sphagnum jensenii</name>
    <dbReference type="NCBI Taxonomy" id="128206"/>
    <lineage>
        <taxon>Eukaryota</taxon>
        <taxon>Viridiplantae</taxon>
        <taxon>Streptophyta</taxon>
        <taxon>Embryophyta</taxon>
        <taxon>Bryophyta</taxon>
        <taxon>Sphagnophytina</taxon>
        <taxon>Sphagnopsida</taxon>
        <taxon>Sphagnales</taxon>
        <taxon>Sphagnaceae</taxon>
        <taxon>Sphagnum</taxon>
    </lineage>
</organism>
<gene>
    <name evidence="1" type="ORF">CSSPJE1EN2_LOCUS26078</name>
</gene>
<protein>
    <submittedName>
        <fullName evidence="1">Uncharacterized protein</fullName>
    </submittedName>
</protein>
<accession>A0ABP1A223</accession>
<reference evidence="1" key="1">
    <citation type="submission" date="2024-03" db="EMBL/GenBank/DDBJ databases">
        <authorList>
            <consortium name="ELIXIR-Norway"/>
            <consortium name="Elixir Norway"/>
        </authorList>
    </citation>
    <scope>NUCLEOTIDE SEQUENCE</scope>
</reference>
<sequence>VGAILSQREGRFEKVVAYASKADDEDMGATDGKQTLQKGTAKYYDKRQQLELVLAAQELSEFGGLEVDPTGSGEEENCGVDTKGIDIWRDETCLELLKEGMLPNTTDLEEGRRARKRASNYCWKEQRLYFKGLADNYLHALTDVADDGVDVEVATA</sequence>